<feature type="transmembrane region" description="Helical" evidence="1">
    <location>
        <begin position="976"/>
        <end position="1000"/>
    </location>
</feature>
<dbReference type="Gene3D" id="3.30.70.1440">
    <property type="entry name" value="Multidrug efflux transporter AcrB pore domain"/>
    <property type="match status" value="1"/>
</dbReference>
<dbReference type="EMBL" id="LN794158">
    <property type="protein sequence ID" value="CEN55521.1"/>
    <property type="molecule type" value="Genomic_DNA"/>
</dbReference>
<dbReference type="Proteomes" id="UP000056322">
    <property type="component" value="Chromosome 1"/>
</dbReference>
<dbReference type="GO" id="GO:0005886">
    <property type="term" value="C:plasma membrane"/>
    <property type="evidence" value="ECO:0007669"/>
    <property type="project" value="TreeGrafter"/>
</dbReference>
<reference evidence="3" key="1">
    <citation type="submission" date="2014-12" db="EMBL/GenBank/DDBJ databases">
        <authorList>
            <person name="Salcher M.M."/>
        </authorList>
    </citation>
    <scope>NUCLEOTIDE SEQUENCE [LARGE SCALE GENOMIC DNA]</scope>
    <source>
        <strain evidence="3">MMS-10A-171</strain>
    </source>
</reference>
<feature type="transmembrane region" description="Helical" evidence="1">
    <location>
        <begin position="386"/>
        <end position="410"/>
    </location>
</feature>
<dbReference type="Gene3D" id="3.30.70.1320">
    <property type="entry name" value="Multidrug efflux transporter AcrB pore domain like"/>
    <property type="match status" value="1"/>
</dbReference>
<dbReference type="Gene3D" id="1.20.1640.10">
    <property type="entry name" value="Multidrug efflux transporter AcrB transmembrane domain"/>
    <property type="match status" value="2"/>
</dbReference>
<dbReference type="RefSeq" id="WP_045750779.1">
    <property type="nucleotide sequence ID" value="NZ_LN794158.1"/>
</dbReference>
<dbReference type="PANTHER" id="PTHR32063">
    <property type="match status" value="1"/>
</dbReference>
<dbReference type="KEGG" id="mbac:BN1209_0473"/>
<gene>
    <name evidence="2" type="primary">acr</name>
    <name evidence="2" type="ORF">BN1209_0473</name>
</gene>
<feature type="transmembrane region" description="Helical" evidence="1">
    <location>
        <begin position="871"/>
        <end position="891"/>
    </location>
</feature>
<organism evidence="2 3">
    <name type="scientific">Candidatus Methylopumilus turicensis</name>
    <dbReference type="NCBI Taxonomy" id="1581680"/>
    <lineage>
        <taxon>Bacteria</taxon>
        <taxon>Pseudomonadati</taxon>
        <taxon>Pseudomonadota</taxon>
        <taxon>Betaproteobacteria</taxon>
        <taxon>Nitrosomonadales</taxon>
        <taxon>Methylophilaceae</taxon>
        <taxon>Candidatus Methylopumilus</taxon>
    </lineage>
</organism>
<feature type="transmembrane region" description="Helical" evidence="1">
    <location>
        <begin position="360"/>
        <end position="380"/>
    </location>
</feature>
<dbReference type="InterPro" id="IPR027463">
    <property type="entry name" value="AcrB_DN_DC_subdom"/>
</dbReference>
<sequence length="1019" mass="109696">MALRISSWAIKRPLVPIVIFVGLVVTGLMSFSRLPINGMPNVNIPVVNVSVFLPGASPTEIESQITLRVETALAGIGNIKHITSNVTDSVSSTKIEFQLGTDINQALSKVRDQMIGIKPLLPRGSEEPMIQSIDADVVPILTYAVQAPQRSIEQSTLLVDTQISRALLAIKGVAKVQRQGGVGREIRIALDPVKLQSYGVTAAAINDQLLASVQNLPAGRIDSAGQETLIRTLGAPTDVVSLQHMNIALPGQRFVRLADLGDVIDTTASQRQIARLDGQPLVGFAVYRSKTASEVSVEKEVQAVLKEIQANQPDVSFTQAQTLVEFTQDTYHAALWSFIEGALLAAAVVFVFFRNWRATWITALGIPLSVIPTFLVMQWLGFSLNMVSLLALSLVSGVLVDDAIVEIENIMRHLRMGKTAYRAAMDAADEIGLAVVATTVVIVAVFVPVSFMGGVVGQYFIQFGLTVAVATVFSLFVARFITPVLAAYFLKPFDEAHAPSSWMSSYRRWLEQALAKPKTSLLIAIGIMVATVLIASRLPTDFMPFEDKSQSTLQVELPTGSRIEETDHVLGLMTAVLRKKPEVQSVYTVAGGADVDTNIDGEVRRASVLVRLKPKSERDVDVKTFEQSILQDFAAIPNARISVLNENGSKALTFSLASSKPDDLAQTAGALETQMRGLPVLKEVSSTIPLPHSEYVITPRSEDAARFSVNTEVIAEAGRVATMGDLNSNLAKISLDGRQIPLRVQLNAGAKEDGVMIGQMLVPNSEGVMLPISAVADINFSAGPSSILRYDRQRQITLEANLNHATLGEGLDAVEQLPALKNLPKTVKRFDTGDAELLGEMFDSFLMAMVFGAMVVLGVLVLLFRTVLQPITIMVALPLSIFGACLALWVFGESLSLPSVIGILMLSGIVGKNGILLVDCIIETIASGKSRHEAILEAAQQRAKPIVMTSMAMIAGMLPLVLGFGAVNAFREPMAVAVIGGLIASTALSLLFVPVVYVLIDDFEQSITPKLRGLLTLEK</sequence>
<protein>
    <submittedName>
        <fullName evidence="2">Acr family transport protein</fullName>
    </submittedName>
</protein>
<dbReference type="HOGENOM" id="CLU_002755_1_2_4"/>
<dbReference type="GO" id="GO:0042910">
    <property type="term" value="F:xenobiotic transmembrane transporter activity"/>
    <property type="evidence" value="ECO:0007669"/>
    <property type="project" value="TreeGrafter"/>
</dbReference>
<name>A0A0B7IYL8_9PROT</name>
<feature type="transmembrane region" description="Helical" evidence="1">
    <location>
        <begin position="459"/>
        <end position="481"/>
    </location>
</feature>
<evidence type="ECO:0000256" key="1">
    <source>
        <dbReference type="SAM" id="Phobius"/>
    </source>
</evidence>
<dbReference type="Pfam" id="PF00873">
    <property type="entry name" value="ACR_tran"/>
    <property type="match status" value="1"/>
</dbReference>
<dbReference type="STRING" id="1581680.BN1209_0473"/>
<dbReference type="AlphaFoldDB" id="A0A0B7IYL8"/>
<dbReference type="SUPFAM" id="SSF82866">
    <property type="entry name" value="Multidrug efflux transporter AcrB transmembrane domain"/>
    <property type="match status" value="2"/>
</dbReference>
<keyword evidence="3" id="KW-1185">Reference proteome</keyword>
<evidence type="ECO:0000313" key="3">
    <source>
        <dbReference type="Proteomes" id="UP000056322"/>
    </source>
</evidence>
<accession>A0A0B7IYL8</accession>
<feature type="transmembrane region" description="Helical" evidence="1">
    <location>
        <begin position="845"/>
        <end position="864"/>
    </location>
</feature>
<keyword evidence="1" id="KW-0812">Transmembrane</keyword>
<dbReference type="Gene3D" id="3.30.70.1430">
    <property type="entry name" value="Multidrug efflux transporter AcrB pore domain"/>
    <property type="match status" value="2"/>
</dbReference>
<dbReference type="PANTHER" id="PTHR32063:SF77">
    <property type="entry name" value="ACR FAMILY TRANSPORT PROTEIN"/>
    <property type="match status" value="1"/>
</dbReference>
<dbReference type="SUPFAM" id="SSF82714">
    <property type="entry name" value="Multidrug efflux transporter AcrB TolC docking domain, DN and DC subdomains"/>
    <property type="match status" value="2"/>
</dbReference>
<feature type="transmembrane region" description="Helical" evidence="1">
    <location>
        <begin position="431"/>
        <end position="453"/>
    </location>
</feature>
<dbReference type="InterPro" id="IPR001036">
    <property type="entry name" value="Acrflvin-R"/>
</dbReference>
<feature type="transmembrane region" description="Helical" evidence="1">
    <location>
        <begin position="903"/>
        <end position="925"/>
    </location>
</feature>
<dbReference type="Gene3D" id="3.30.2090.10">
    <property type="entry name" value="Multidrug efflux transporter AcrB TolC docking domain, DN and DC subdomains"/>
    <property type="match status" value="2"/>
</dbReference>
<keyword evidence="1" id="KW-1133">Transmembrane helix</keyword>
<evidence type="ECO:0000313" key="2">
    <source>
        <dbReference type="EMBL" id="CEN55521.1"/>
    </source>
</evidence>
<proteinExistence type="predicted"/>
<dbReference type="SUPFAM" id="SSF82693">
    <property type="entry name" value="Multidrug efflux transporter AcrB pore domain, PN1, PN2, PC1 and PC2 subdomains"/>
    <property type="match status" value="3"/>
</dbReference>
<feature type="transmembrane region" description="Helical" evidence="1">
    <location>
        <begin position="12"/>
        <end position="31"/>
    </location>
</feature>
<feature type="transmembrane region" description="Helical" evidence="1">
    <location>
        <begin position="333"/>
        <end position="353"/>
    </location>
</feature>
<feature type="transmembrane region" description="Helical" evidence="1">
    <location>
        <begin position="519"/>
        <end position="538"/>
    </location>
</feature>
<keyword evidence="1" id="KW-0472">Membrane</keyword>
<dbReference type="PRINTS" id="PR00702">
    <property type="entry name" value="ACRIFLAVINRP"/>
</dbReference>
<feature type="transmembrane region" description="Helical" evidence="1">
    <location>
        <begin position="946"/>
        <end position="970"/>
    </location>
</feature>
<dbReference type="OrthoDB" id="9177212at2"/>